<reference evidence="1 2" key="1">
    <citation type="submission" date="2016-08" db="EMBL/GenBank/DDBJ databases">
        <authorList>
            <person name="Seilhamer J.J."/>
        </authorList>
    </citation>
    <scope>NUCLEOTIDE SEQUENCE [LARGE SCALE GENOMIC DNA]</scope>
    <source>
        <strain evidence="1 2">KT-27</strain>
    </source>
</reference>
<evidence type="ECO:0000313" key="2">
    <source>
        <dbReference type="Proteomes" id="UP000237194"/>
    </source>
</evidence>
<sequence length="169" mass="18376">MDKLVFQSAPSVELGSNKFINTPTVLQFDDTPLIQVVRNQQAGFTTQIPIYHQDGTYLAKAVGSQLYRTSDGDKAGVTLEHHDKLTVCKLNGQVLFEIRREEAAALKTAAELYTPEGYFVNYTSPTPGLVDKDGAALNLNGITMTGCVFSNNKIGIWMRSDGSVAIGCN</sequence>
<proteinExistence type="predicted"/>
<comment type="caution">
    <text evidence="1">The sequence shown here is derived from an EMBL/GenBank/DDBJ whole genome shotgun (WGS) entry which is preliminary data.</text>
</comment>
<name>A0A2S3WFE1_PSEPU</name>
<organism evidence="1 2">
    <name type="scientific">Pseudomonas putida</name>
    <name type="common">Arthrobacter siderocapsulatus</name>
    <dbReference type="NCBI Taxonomy" id="303"/>
    <lineage>
        <taxon>Bacteria</taxon>
        <taxon>Pseudomonadati</taxon>
        <taxon>Pseudomonadota</taxon>
        <taxon>Gammaproteobacteria</taxon>
        <taxon>Pseudomonadales</taxon>
        <taxon>Pseudomonadaceae</taxon>
        <taxon>Pseudomonas</taxon>
    </lineage>
</organism>
<accession>A0A2S3WFE1</accession>
<dbReference type="EMBL" id="MIND01000018">
    <property type="protein sequence ID" value="POF89348.1"/>
    <property type="molecule type" value="Genomic_DNA"/>
</dbReference>
<dbReference type="RefSeq" id="WP_103437410.1">
    <property type="nucleotide sequence ID" value="NZ_MIND01000018.1"/>
</dbReference>
<dbReference type="Proteomes" id="UP000237194">
    <property type="component" value="Unassembled WGS sequence"/>
</dbReference>
<protein>
    <submittedName>
        <fullName evidence="1">Uncharacterized protein</fullName>
    </submittedName>
</protein>
<reference evidence="1 2" key="2">
    <citation type="submission" date="2018-03" db="EMBL/GenBank/DDBJ databases">
        <title>Draft genome of Pseudomonas putida strain KT-27.</title>
        <authorList>
            <person name="Yoshizawa S."/>
            <person name="Khan N.H."/>
            <person name="Nishimura M."/>
            <person name="Chiura H.X."/>
            <person name="Ogura Y."/>
            <person name="Hayashi T."/>
            <person name="Kogure K."/>
        </authorList>
    </citation>
    <scope>NUCLEOTIDE SEQUENCE [LARGE SCALE GENOMIC DNA]</scope>
    <source>
        <strain evidence="1 2">KT-27</strain>
    </source>
</reference>
<dbReference type="AlphaFoldDB" id="A0A2S3WFE1"/>
<gene>
    <name evidence="1" type="ORF">BGP80_15830</name>
</gene>
<evidence type="ECO:0000313" key="1">
    <source>
        <dbReference type="EMBL" id="POF89348.1"/>
    </source>
</evidence>